<evidence type="ECO:0000259" key="6">
    <source>
        <dbReference type="PROSITE" id="PS51918"/>
    </source>
</evidence>
<evidence type="ECO:0000256" key="2">
    <source>
        <dbReference type="ARBA" id="ARBA00022691"/>
    </source>
</evidence>
<evidence type="ECO:0000256" key="1">
    <source>
        <dbReference type="ARBA" id="ARBA00001966"/>
    </source>
</evidence>
<accession>A0A7C4GJE5</accession>
<reference evidence="7" key="1">
    <citation type="journal article" date="2020" name="mSystems">
        <title>Genome- and Community-Level Interaction Insights into Carbon Utilization and Element Cycling Functions of Hydrothermarchaeota in Hydrothermal Sediment.</title>
        <authorList>
            <person name="Zhou Z."/>
            <person name="Liu Y."/>
            <person name="Xu W."/>
            <person name="Pan J."/>
            <person name="Luo Z.H."/>
            <person name="Li M."/>
        </authorList>
    </citation>
    <scope>NUCLEOTIDE SEQUENCE [LARGE SCALE GENOMIC DNA]</scope>
    <source>
        <strain evidence="7">SpSt-609</strain>
    </source>
</reference>
<dbReference type="InterPro" id="IPR006638">
    <property type="entry name" value="Elp3/MiaA/NifB-like_rSAM"/>
</dbReference>
<dbReference type="PANTHER" id="PTHR43409">
    <property type="entry name" value="ANAEROBIC MAGNESIUM-PROTOPORPHYRIN IX MONOMETHYL ESTER CYCLASE-RELATED"/>
    <property type="match status" value="1"/>
</dbReference>
<dbReference type="InterPro" id="IPR023980">
    <property type="entry name" value="CHP04013_B12-bd/rSAM"/>
</dbReference>
<feature type="domain" description="Radical SAM core" evidence="6">
    <location>
        <begin position="141"/>
        <end position="380"/>
    </location>
</feature>
<evidence type="ECO:0000256" key="3">
    <source>
        <dbReference type="ARBA" id="ARBA00022723"/>
    </source>
</evidence>
<dbReference type="AlphaFoldDB" id="A0A7C4GJE5"/>
<keyword evidence="5" id="KW-0411">Iron-sulfur</keyword>
<dbReference type="EMBL" id="DSZY01000029">
    <property type="protein sequence ID" value="HGU40825.1"/>
    <property type="molecule type" value="Genomic_DNA"/>
</dbReference>
<proteinExistence type="predicted"/>
<dbReference type="Gene3D" id="3.40.50.280">
    <property type="entry name" value="Cobalamin-binding domain"/>
    <property type="match status" value="1"/>
</dbReference>
<keyword evidence="4" id="KW-0408">Iron</keyword>
<evidence type="ECO:0000256" key="5">
    <source>
        <dbReference type="ARBA" id="ARBA00023014"/>
    </source>
</evidence>
<dbReference type="InterPro" id="IPR023404">
    <property type="entry name" value="rSAM_horseshoe"/>
</dbReference>
<sequence length="407" mass="45511">MVFERIVFRSSKTNRYSVTALTAAILSRLSIDVLEAKSLEEILQLPVAGTVVAYSFMSFDFEQVATEIDVLSRSGYTVITGGPHASANPRQLLEVGAHYVFIGDGEQNIVHFLSQSQLPEEKIYDGISERVNLDDFPAVCEQKKLFMPIEISRGCSFSCGYCQTPRLAGKIVRHRSIDAIVEAQKTMVKHGKTVARFITPNAFGYGSKNGVTPNPEVIDELLYKVKVAGAKEIYFGTFPSDVRPESVTPEVLKVIKKYVNHDYIVIGAQSGSNRILKMIQRGHTVEQVEQALEVLAEQGFYAKVDFIFGFPFETREDVEETFKFIERIVKRYHAKIHAHTFMPLPGTPLWDVGPGQLKDFHYKFLGRLAAQGILDGYWLKQQTLAQKVAKLAIKDVAGKLPSINSVE</sequence>
<comment type="cofactor">
    <cofactor evidence="1">
        <name>[4Fe-4S] cluster</name>
        <dbReference type="ChEBI" id="CHEBI:49883"/>
    </cofactor>
</comment>
<dbReference type="InterPro" id="IPR058240">
    <property type="entry name" value="rSAM_sf"/>
</dbReference>
<dbReference type="SFLD" id="SFLDS00029">
    <property type="entry name" value="Radical_SAM"/>
    <property type="match status" value="1"/>
</dbReference>
<dbReference type="InterPro" id="IPR007197">
    <property type="entry name" value="rSAM"/>
</dbReference>
<dbReference type="Gene3D" id="3.80.30.20">
    <property type="entry name" value="tm_1862 like domain"/>
    <property type="match status" value="1"/>
</dbReference>
<dbReference type="GO" id="GO:0046872">
    <property type="term" value="F:metal ion binding"/>
    <property type="evidence" value="ECO:0007669"/>
    <property type="project" value="UniProtKB-KW"/>
</dbReference>
<comment type="caution">
    <text evidence="7">The sequence shown here is derived from an EMBL/GenBank/DDBJ whole genome shotgun (WGS) entry which is preliminary data.</text>
</comment>
<keyword evidence="2" id="KW-0949">S-adenosyl-L-methionine</keyword>
<name>A0A7C4GJE5_9BACT</name>
<dbReference type="SFLD" id="SFLDG01082">
    <property type="entry name" value="B12-binding_domain_containing"/>
    <property type="match status" value="1"/>
</dbReference>
<dbReference type="InterPro" id="IPR051198">
    <property type="entry name" value="BchE-like"/>
</dbReference>
<evidence type="ECO:0000313" key="7">
    <source>
        <dbReference type="EMBL" id="HGU40825.1"/>
    </source>
</evidence>
<dbReference type="PROSITE" id="PS51918">
    <property type="entry name" value="RADICAL_SAM"/>
    <property type="match status" value="1"/>
</dbReference>
<dbReference type="PANTHER" id="PTHR43409:SF17">
    <property type="entry name" value="METHYLTHIOTRANSFERASE MJ0865-RELATED"/>
    <property type="match status" value="1"/>
</dbReference>
<keyword evidence="3" id="KW-0479">Metal-binding</keyword>
<organism evidence="7">
    <name type="scientific">Fervidobacterium thailandense</name>
    <dbReference type="NCBI Taxonomy" id="1008305"/>
    <lineage>
        <taxon>Bacteria</taxon>
        <taxon>Thermotogati</taxon>
        <taxon>Thermotogota</taxon>
        <taxon>Thermotogae</taxon>
        <taxon>Thermotogales</taxon>
        <taxon>Fervidobacteriaceae</taxon>
        <taxon>Fervidobacterium</taxon>
    </lineage>
</organism>
<evidence type="ECO:0000256" key="4">
    <source>
        <dbReference type="ARBA" id="ARBA00023004"/>
    </source>
</evidence>
<dbReference type="CDD" id="cd01335">
    <property type="entry name" value="Radical_SAM"/>
    <property type="match status" value="1"/>
</dbReference>
<dbReference type="Pfam" id="PF04055">
    <property type="entry name" value="Radical_SAM"/>
    <property type="match status" value="1"/>
</dbReference>
<protein>
    <submittedName>
        <fullName evidence="7">TIGR04013 family B12-binding domain/radical SAM domain-containing protein</fullName>
    </submittedName>
</protein>
<dbReference type="NCBIfam" id="TIGR04013">
    <property type="entry name" value="B12_SAM_MJ_1487"/>
    <property type="match status" value="1"/>
</dbReference>
<dbReference type="GO" id="GO:0051536">
    <property type="term" value="F:iron-sulfur cluster binding"/>
    <property type="evidence" value="ECO:0007669"/>
    <property type="project" value="UniProtKB-KW"/>
</dbReference>
<dbReference type="GO" id="GO:0003824">
    <property type="term" value="F:catalytic activity"/>
    <property type="evidence" value="ECO:0007669"/>
    <property type="project" value="InterPro"/>
</dbReference>
<dbReference type="SMART" id="SM00729">
    <property type="entry name" value="Elp3"/>
    <property type="match status" value="1"/>
</dbReference>
<dbReference type="SUPFAM" id="SSF102114">
    <property type="entry name" value="Radical SAM enzymes"/>
    <property type="match status" value="1"/>
</dbReference>
<gene>
    <name evidence="7" type="ORF">ENT77_06470</name>
</gene>